<dbReference type="Pfam" id="PF00067">
    <property type="entry name" value="p450"/>
    <property type="match status" value="1"/>
</dbReference>
<name>A0A8H3BAW5_9AGAM</name>
<sequence length="312" mass="35505">MVNFDPYPAQNDKSGGQHTPTGKLITPSEHFPQRNIVEPYSMTSPQRLIQKPKLSCPPSPSSLPLVGNLSSIPSGHKYLVFTELGEQLKLDIVHLEILGHKLIILNSLESASEILNKCAVFYLDQPTVPMIKDPTLMNWLETATIIGYNNVWQKYCRIMNNWLNAWSVIQFDELQEQQAQSLLQQLLGTTNHVQPFKHVKSKFFLTQSAMGLLMLQLAYGYKPWNIEDPFFQGVELTMHNVTSAVMQTNFLVNLFLAMLYTLDWFPGMGWKHTAREYGTQQEKAKSKPYEWLKSQVANGTQTLPNCPFTSTP</sequence>
<evidence type="ECO:0000256" key="1">
    <source>
        <dbReference type="ARBA" id="ARBA00001971"/>
    </source>
</evidence>
<evidence type="ECO:0000256" key="2">
    <source>
        <dbReference type="ARBA" id="ARBA00010617"/>
    </source>
</evidence>
<dbReference type="InterPro" id="IPR001128">
    <property type="entry name" value="Cyt_P450"/>
</dbReference>
<dbReference type="Proteomes" id="UP000663846">
    <property type="component" value="Unassembled WGS sequence"/>
</dbReference>
<dbReference type="Gene3D" id="1.10.630.10">
    <property type="entry name" value="Cytochrome P450"/>
    <property type="match status" value="1"/>
</dbReference>
<dbReference type="InterPro" id="IPR050364">
    <property type="entry name" value="Cytochrome_P450_fung"/>
</dbReference>
<evidence type="ECO:0000256" key="6">
    <source>
        <dbReference type="ARBA" id="ARBA00023004"/>
    </source>
</evidence>
<dbReference type="AlphaFoldDB" id="A0A8H3BAW5"/>
<dbReference type="GO" id="GO:0005506">
    <property type="term" value="F:iron ion binding"/>
    <property type="evidence" value="ECO:0007669"/>
    <property type="project" value="InterPro"/>
</dbReference>
<dbReference type="SUPFAM" id="SSF48264">
    <property type="entry name" value="Cytochrome P450"/>
    <property type="match status" value="1"/>
</dbReference>
<evidence type="ECO:0000256" key="8">
    <source>
        <dbReference type="SAM" id="MobiDB-lite"/>
    </source>
</evidence>
<dbReference type="EMBL" id="CAJMWS010000560">
    <property type="protein sequence ID" value="CAE6451445.1"/>
    <property type="molecule type" value="Genomic_DNA"/>
</dbReference>
<keyword evidence="7" id="KW-0503">Monooxygenase</keyword>
<gene>
    <name evidence="9" type="ORF">RDB_LOCUS146285</name>
</gene>
<proteinExistence type="inferred from homology"/>
<protein>
    <submittedName>
        <fullName evidence="9">Uncharacterized protein</fullName>
    </submittedName>
</protein>
<evidence type="ECO:0000256" key="5">
    <source>
        <dbReference type="ARBA" id="ARBA00023002"/>
    </source>
</evidence>
<comment type="similarity">
    <text evidence="2">Belongs to the cytochrome P450 family.</text>
</comment>
<dbReference type="GO" id="GO:0016705">
    <property type="term" value="F:oxidoreductase activity, acting on paired donors, with incorporation or reduction of molecular oxygen"/>
    <property type="evidence" value="ECO:0007669"/>
    <property type="project" value="InterPro"/>
</dbReference>
<evidence type="ECO:0000256" key="7">
    <source>
        <dbReference type="ARBA" id="ARBA00023033"/>
    </source>
</evidence>
<dbReference type="PANTHER" id="PTHR46300">
    <property type="entry name" value="P450, PUTATIVE (EUROFUNG)-RELATED-RELATED"/>
    <property type="match status" value="1"/>
</dbReference>
<keyword evidence="4" id="KW-0479">Metal-binding</keyword>
<comment type="caution">
    <text evidence="9">The sequence shown here is derived from an EMBL/GenBank/DDBJ whole genome shotgun (WGS) entry which is preliminary data.</text>
</comment>
<accession>A0A8H3BAW5</accession>
<dbReference type="GO" id="GO:0020037">
    <property type="term" value="F:heme binding"/>
    <property type="evidence" value="ECO:0007669"/>
    <property type="project" value="InterPro"/>
</dbReference>
<comment type="cofactor">
    <cofactor evidence="1">
        <name>heme</name>
        <dbReference type="ChEBI" id="CHEBI:30413"/>
    </cofactor>
</comment>
<reference evidence="9" key="1">
    <citation type="submission" date="2021-01" db="EMBL/GenBank/DDBJ databases">
        <authorList>
            <person name="Kaushik A."/>
        </authorList>
    </citation>
    <scope>NUCLEOTIDE SEQUENCE</scope>
    <source>
        <strain evidence="9">AG1-1C</strain>
    </source>
</reference>
<keyword evidence="5" id="KW-0560">Oxidoreductase</keyword>
<dbReference type="GO" id="GO:0004497">
    <property type="term" value="F:monooxygenase activity"/>
    <property type="evidence" value="ECO:0007669"/>
    <property type="project" value="UniProtKB-KW"/>
</dbReference>
<feature type="region of interest" description="Disordered" evidence="8">
    <location>
        <begin position="1"/>
        <end position="28"/>
    </location>
</feature>
<evidence type="ECO:0000313" key="9">
    <source>
        <dbReference type="EMBL" id="CAE6451445.1"/>
    </source>
</evidence>
<evidence type="ECO:0000256" key="3">
    <source>
        <dbReference type="ARBA" id="ARBA00022617"/>
    </source>
</evidence>
<dbReference type="PANTHER" id="PTHR46300:SF7">
    <property type="entry name" value="P450, PUTATIVE (EUROFUNG)-RELATED"/>
    <property type="match status" value="1"/>
</dbReference>
<evidence type="ECO:0000256" key="4">
    <source>
        <dbReference type="ARBA" id="ARBA00022723"/>
    </source>
</evidence>
<organism evidence="9 10">
    <name type="scientific">Rhizoctonia solani</name>
    <dbReference type="NCBI Taxonomy" id="456999"/>
    <lineage>
        <taxon>Eukaryota</taxon>
        <taxon>Fungi</taxon>
        <taxon>Dikarya</taxon>
        <taxon>Basidiomycota</taxon>
        <taxon>Agaricomycotina</taxon>
        <taxon>Agaricomycetes</taxon>
        <taxon>Cantharellales</taxon>
        <taxon>Ceratobasidiaceae</taxon>
        <taxon>Rhizoctonia</taxon>
    </lineage>
</organism>
<feature type="compositionally biased region" description="Polar residues" evidence="8">
    <location>
        <begin position="11"/>
        <end position="20"/>
    </location>
</feature>
<evidence type="ECO:0000313" key="10">
    <source>
        <dbReference type="Proteomes" id="UP000663846"/>
    </source>
</evidence>
<dbReference type="InterPro" id="IPR036396">
    <property type="entry name" value="Cyt_P450_sf"/>
</dbReference>
<keyword evidence="3" id="KW-0349">Heme</keyword>
<keyword evidence="6" id="KW-0408">Iron</keyword>